<dbReference type="AlphaFoldDB" id="A0A1I4N8W5"/>
<dbReference type="STRING" id="254406.SAMN04488042_10446"/>
<dbReference type="SMART" id="SM00564">
    <property type="entry name" value="PQQ"/>
    <property type="match status" value="6"/>
</dbReference>
<proteinExistence type="predicted"/>
<sequence length="425" mass="44872">MATVGMAVLTACSEPERILPGEREDLRPAEEEIQNAAPAISLPKQTRNASWTHRIGTPKYRVAHAALSPTPVLAWSAPIGKGESRKTRITADPVVGDGRIYTVDSESTLTATSLSGQTLWTRDLATARDKPGEASTGGIAFEGGKLFVTTGFGSLRAFDARTGNDLWEQRFEAVGSGTPTVYGDLVYAVSGDSTGWAINKNTGKVEWQLLSLPDVQNVQSPSAPAINDRLAIFAYGSGEVQAAFRRGGVGRWNVSISGQRAGRAINTVGDLSGDPVIVGNTVYVSNHSGRLVALDVDTGNRLWTASEGALSPVFPAGGSLFLVSERNTLVRINASDGTVIWSQDLPLFVKDKPKKQSRIFAHYGPVLAGGHLAVASSDGLLRMFDPKSGALLYSTEIPGGATTNPVVAGGVLYVVGSKGELHAFR</sequence>
<keyword evidence="3" id="KW-1185">Reference proteome</keyword>
<dbReference type="OrthoDB" id="5290752at2"/>
<dbReference type="InterPro" id="IPR011047">
    <property type="entry name" value="Quinoprotein_ADH-like_sf"/>
</dbReference>
<dbReference type="InterPro" id="IPR018391">
    <property type="entry name" value="PQQ_b-propeller_rpt"/>
</dbReference>
<name>A0A1I4N8W5_9RHOB</name>
<organism evidence="2 3">
    <name type="scientific">Shimia aestuarii</name>
    <dbReference type="NCBI Taxonomy" id="254406"/>
    <lineage>
        <taxon>Bacteria</taxon>
        <taxon>Pseudomonadati</taxon>
        <taxon>Pseudomonadota</taxon>
        <taxon>Alphaproteobacteria</taxon>
        <taxon>Rhodobacterales</taxon>
        <taxon>Roseobacteraceae</taxon>
    </lineage>
</organism>
<dbReference type="SUPFAM" id="SSF50998">
    <property type="entry name" value="Quinoprotein alcohol dehydrogenase-like"/>
    <property type="match status" value="1"/>
</dbReference>
<gene>
    <name evidence="2" type="ORF">SAMN04488042_10446</name>
</gene>
<dbReference type="PANTHER" id="PTHR34512">
    <property type="entry name" value="CELL SURFACE PROTEIN"/>
    <property type="match status" value="1"/>
</dbReference>
<dbReference type="Gene3D" id="2.130.10.10">
    <property type="entry name" value="YVTN repeat-like/Quinoprotein amine dehydrogenase"/>
    <property type="match status" value="1"/>
</dbReference>
<evidence type="ECO:0000259" key="1">
    <source>
        <dbReference type="Pfam" id="PF13360"/>
    </source>
</evidence>
<feature type="domain" description="Pyrrolo-quinoline quinone repeat" evidence="1">
    <location>
        <begin position="106"/>
        <end position="343"/>
    </location>
</feature>
<dbReference type="InterPro" id="IPR015943">
    <property type="entry name" value="WD40/YVTN_repeat-like_dom_sf"/>
</dbReference>
<feature type="domain" description="Pyrrolo-quinoline quinone repeat" evidence="1">
    <location>
        <begin position="365"/>
        <end position="424"/>
    </location>
</feature>
<dbReference type="Proteomes" id="UP000199144">
    <property type="component" value="Unassembled WGS sequence"/>
</dbReference>
<reference evidence="2 3" key="1">
    <citation type="submission" date="2016-10" db="EMBL/GenBank/DDBJ databases">
        <authorList>
            <person name="de Groot N.N."/>
        </authorList>
    </citation>
    <scope>NUCLEOTIDE SEQUENCE [LARGE SCALE GENOMIC DNA]</scope>
    <source>
        <strain evidence="2 3">DSM 15283</strain>
    </source>
</reference>
<dbReference type="EMBL" id="FOTQ01000004">
    <property type="protein sequence ID" value="SFM11835.1"/>
    <property type="molecule type" value="Genomic_DNA"/>
</dbReference>
<dbReference type="PANTHER" id="PTHR34512:SF30">
    <property type="entry name" value="OUTER MEMBRANE PROTEIN ASSEMBLY FACTOR BAMB"/>
    <property type="match status" value="1"/>
</dbReference>
<accession>A0A1I4N8W5</accession>
<evidence type="ECO:0000313" key="2">
    <source>
        <dbReference type="EMBL" id="SFM11835.1"/>
    </source>
</evidence>
<evidence type="ECO:0000313" key="3">
    <source>
        <dbReference type="Proteomes" id="UP000199144"/>
    </source>
</evidence>
<protein>
    <submittedName>
        <fullName evidence="2">PQQ-like domain-containing protein</fullName>
    </submittedName>
</protein>
<dbReference type="InterPro" id="IPR002372">
    <property type="entry name" value="PQQ_rpt_dom"/>
</dbReference>
<dbReference type="Pfam" id="PF13360">
    <property type="entry name" value="PQQ_2"/>
    <property type="match status" value="2"/>
</dbReference>